<dbReference type="Proteomes" id="UP001500503">
    <property type="component" value="Unassembled WGS sequence"/>
</dbReference>
<accession>A0ABP8R8T2</accession>
<gene>
    <name evidence="2" type="ORF">GCM10023191_099310</name>
</gene>
<reference evidence="3" key="1">
    <citation type="journal article" date="2019" name="Int. J. Syst. Evol. Microbiol.">
        <title>The Global Catalogue of Microorganisms (GCM) 10K type strain sequencing project: providing services to taxonomists for standard genome sequencing and annotation.</title>
        <authorList>
            <consortium name="The Broad Institute Genomics Platform"/>
            <consortium name="The Broad Institute Genome Sequencing Center for Infectious Disease"/>
            <person name="Wu L."/>
            <person name="Ma J."/>
        </authorList>
    </citation>
    <scope>NUCLEOTIDE SEQUENCE [LARGE SCALE GENOMIC DNA]</scope>
    <source>
        <strain evidence="3">JCM 17933</strain>
    </source>
</reference>
<dbReference type="RefSeq" id="WP_345475642.1">
    <property type="nucleotide sequence ID" value="NZ_BAABHF010000069.1"/>
</dbReference>
<sequence length="262" mass="26548">MTLLSHRSHSTYRGVGDLVEAVGVRVEDVAYGVVVPAEVDGASFAVVQDVFDHAGEHGAPAVVAGAGERAEGGAADRVEFAGGRAEGLLVGVVGGLGQRAAEGAEVVRVDVRHEEVVGVAEFVALVGEVDGRYGYVGVFGDESQRGEFGRHRVPFVGQYLDGGGGCDLEGDLGAVAQADPVGDVEPAVSQFGRPARVFGGDLVGAVGARDHGPQGLGRLAVLGDALQRSSLLAAVDLQHPAPGLRSSRPLPAVDSPGPPSPA</sequence>
<evidence type="ECO:0000313" key="3">
    <source>
        <dbReference type="Proteomes" id="UP001500503"/>
    </source>
</evidence>
<feature type="region of interest" description="Disordered" evidence="1">
    <location>
        <begin position="240"/>
        <end position="262"/>
    </location>
</feature>
<evidence type="ECO:0000256" key="1">
    <source>
        <dbReference type="SAM" id="MobiDB-lite"/>
    </source>
</evidence>
<evidence type="ECO:0000313" key="2">
    <source>
        <dbReference type="EMBL" id="GAA4521221.1"/>
    </source>
</evidence>
<organism evidence="2 3">
    <name type="scientific">Actinoallomurus oryzae</name>
    <dbReference type="NCBI Taxonomy" id="502180"/>
    <lineage>
        <taxon>Bacteria</taxon>
        <taxon>Bacillati</taxon>
        <taxon>Actinomycetota</taxon>
        <taxon>Actinomycetes</taxon>
        <taxon>Streptosporangiales</taxon>
        <taxon>Thermomonosporaceae</taxon>
        <taxon>Actinoallomurus</taxon>
    </lineage>
</organism>
<name>A0ABP8R8T2_9ACTN</name>
<protein>
    <submittedName>
        <fullName evidence="2">Uncharacterized protein</fullName>
    </submittedName>
</protein>
<proteinExistence type="predicted"/>
<keyword evidence="3" id="KW-1185">Reference proteome</keyword>
<comment type="caution">
    <text evidence="2">The sequence shown here is derived from an EMBL/GenBank/DDBJ whole genome shotgun (WGS) entry which is preliminary data.</text>
</comment>
<dbReference type="EMBL" id="BAABHF010000069">
    <property type="protein sequence ID" value="GAA4521221.1"/>
    <property type="molecule type" value="Genomic_DNA"/>
</dbReference>